<feature type="active site" evidence="6">
    <location>
        <position position="356"/>
    </location>
</feature>
<dbReference type="NCBIfam" id="NF006836">
    <property type="entry name" value="PRK09357.1-1"/>
    <property type="match status" value="1"/>
</dbReference>
<feature type="binding site" evidence="6">
    <location>
        <position position="230"/>
    </location>
    <ligand>
        <name>Zn(2+)</name>
        <dbReference type="ChEBI" id="CHEBI:29105"/>
        <label>2</label>
    </ligand>
</feature>
<evidence type="ECO:0000256" key="4">
    <source>
        <dbReference type="ARBA" id="ARBA00022801"/>
    </source>
</evidence>
<comment type="cofactor">
    <cofactor evidence="6">
        <name>Zn(2+)</name>
        <dbReference type="ChEBI" id="CHEBI:29105"/>
    </cofactor>
    <text evidence="6">Binds 2 Zn(2+) ions per subunit.</text>
</comment>
<dbReference type="PROSITE" id="PS00483">
    <property type="entry name" value="DIHYDROOROTASE_2"/>
    <property type="match status" value="1"/>
</dbReference>
<evidence type="ECO:0000256" key="2">
    <source>
        <dbReference type="ARBA" id="ARBA00010286"/>
    </source>
</evidence>
<evidence type="ECO:0000256" key="7">
    <source>
        <dbReference type="SAM" id="MobiDB-lite"/>
    </source>
</evidence>
<comment type="catalytic activity">
    <reaction evidence="6">
        <text>(S)-dihydroorotate + H2O = N-carbamoyl-L-aspartate + H(+)</text>
        <dbReference type="Rhea" id="RHEA:24296"/>
        <dbReference type="ChEBI" id="CHEBI:15377"/>
        <dbReference type="ChEBI" id="CHEBI:15378"/>
        <dbReference type="ChEBI" id="CHEBI:30864"/>
        <dbReference type="ChEBI" id="CHEBI:32814"/>
        <dbReference type="EC" id="3.5.2.3"/>
    </reaction>
</comment>
<proteinExistence type="inferred from homology"/>
<comment type="similarity">
    <text evidence="2 6">Belongs to the metallo-dependent hydrolases superfamily. DHOase family. Class I DHOase subfamily.</text>
</comment>
<keyword evidence="5 6" id="KW-0665">Pyrimidine biosynthesis</keyword>
<gene>
    <name evidence="6 9" type="primary">pyrC</name>
    <name evidence="9" type="ORF">Csp1_13490</name>
</gene>
<dbReference type="GO" id="GO:0044205">
    <property type="term" value="P:'de novo' UMP biosynthetic process"/>
    <property type="evidence" value="ECO:0007669"/>
    <property type="project" value="UniProtKB-UniRule"/>
</dbReference>
<evidence type="ECO:0000256" key="1">
    <source>
        <dbReference type="ARBA" id="ARBA00002368"/>
    </source>
</evidence>
<dbReference type="PANTHER" id="PTHR43668">
    <property type="entry name" value="ALLANTOINASE"/>
    <property type="match status" value="1"/>
</dbReference>
<feature type="binding site" evidence="6">
    <location>
        <begin position="374"/>
        <end position="375"/>
    </location>
    <ligand>
        <name>substrate</name>
    </ligand>
</feature>
<dbReference type="GO" id="GO:0008270">
    <property type="term" value="F:zinc ion binding"/>
    <property type="evidence" value="ECO:0007669"/>
    <property type="project" value="UniProtKB-UniRule"/>
</dbReference>
<dbReference type="GO" id="GO:0004151">
    <property type="term" value="F:dihydroorotase activity"/>
    <property type="evidence" value="ECO:0007669"/>
    <property type="project" value="UniProtKB-UniRule"/>
</dbReference>
<dbReference type="PROSITE" id="PS00482">
    <property type="entry name" value="DIHYDROOROTASE_1"/>
    <property type="match status" value="1"/>
</dbReference>
<feature type="binding site" evidence="6">
    <location>
        <begin position="111"/>
        <end position="113"/>
    </location>
    <ligand>
        <name>substrate</name>
    </ligand>
</feature>
<dbReference type="AlphaFoldDB" id="A0A2Z3YR32"/>
<protein>
    <recommendedName>
        <fullName evidence="6">Dihydroorotase</fullName>
        <shortName evidence="6">DHOase</shortName>
        <ecNumber evidence="6">3.5.2.3</ecNumber>
    </recommendedName>
</protein>
<dbReference type="InterPro" id="IPR024403">
    <property type="entry name" value="DHOase_cat"/>
</dbReference>
<keyword evidence="4 6" id="KW-0378">Hydrolase</keyword>
<dbReference type="RefSeq" id="WP_110481396.1">
    <property type="nucleotide sequence ID" value="NZ_CP024988.1"/>
</dbReference>
<dbReference type="SUPFAM" id="SSF51556">
    <property type="entry name" value="Metallo-dependent hydrolases"/>
    <property type="match status" value="1"/>
</dbReference>
<dbReference type="Pfam" id="PF12890">
    <property type="entry name" value="DHOase"/>
    <property type="match status" value="1"/>
</dbReference>
<evidence type="ECO:0000256" key="5">
    <source>
        <dbReference type="ARBA" id="ARBA00022975"/>
    </source>
</evidence>
<dbReference type="Gene3D" id="2.30.40.10">
    <property type="entry name" value="Urease, subunit C, domain 1"/>
    <property type="match status" value="1"/>
</dbReference>
<keyword evidence="10" id="KW-1185">Reference proteome</keyword>
<feature type="compositionally biased region" description="Basic residues" evidence="7">
    <location>
        <begin position="1"/>
        <end position="12"/>
    </location>
</feature>
<dbReference type="Proteomes" id="UP000247696">
    <property type="component" value="Chromosome"/>
</dbReference>
<dbReference type="CDD" id="cd01317">
    <property type="entry name" value="DHOase_IIa"/>
    <property type="match status" value="1"/>
</dbReference>
<dbReference type="InterPro" id="IPR032466">
    <property type="entry name" value="Metal_Hydrolase"/>
</dbReference>
<feature type="binding site" evidence="6">
    <location>
        <position position="203"/>
    </location>
    <ligand>
        <name>Zn(2+)</name>
        <dbReference type="ChEBI" id="CHEBI:29105"/>
        <label>2</label>
    </ligand>
</feature>
<dbReference type="OrthoDB" id="9803027at2"/>
<dbReference type="GO" id="GO:0005737">
    <property type="term" value="C:cytoplasm"/>
    <property type="evidence" value="ECO:0007669"/>
    <property type="project" value="TreeGrafter"/>
</dbReference>
<evidence type="ECO:0000256" key="6">
    <source>
        <dbReference type="HAMAP-Rule" id="MF_00220"/>
    </source>
</evidence>
<dbReference type="HAMAP" id="MF_00220_B">
    <property type="entry name" value="PyrC_classI_B"/>
    <property type="match status" value="1"/>
</dbReference>
<feature type="binding site" evidence="6">
    <location>
        <position position="203"/>
    </location>
    <ligand>
        <name>Zn(2+)</name>
        <dbReference type="ChEBI" id="CHEBI:29105"/>
        <label>1</label>
    </ligand>
</feature>
<feature type="binding site" evidence="6">
    <location>
        <position position="360"/>
    </location>
    <ligand>
        <name>substrate</name>
    </ligand>
</feature>
<feature type="binding site" evidence="6">
    <location>
        <position position="283"/>
    </location>
    <ligand>
        <name>Zn(2+)</name>
        <dbReference type="ChEBI" id="CHEBI:29105"/>
        <label>2</label>
    </ligand>
</feature>
<organism evidence="9 10">
    <name type="scientific">Corynebacterium provencense</name>
    <dbReference type="NCBI Taxonomy" id="1737425"/>
    <lineage>
        <taxon>Bacteria</taxon>
        <taxon>Bacillati</taxon>
        <taxon>Actinomycetota</taxon>
        <taxon>Actinomycetes</taxon>
        <taxon>Mycobacteriales</taxon>
        <taxon>Corynebacteriaceae</taxon>
        <taxon>Corynebacterium</taxon>
    </lineage>
</organism>
<dbReference type="InterPro" id="IPR011059">
    <property type="entry name" value="Metal-dep_hydrolase_composite"/>
</dbReference>
<feature type="region of interest" description="Disordered" evidence="7">
    <location>
        <begin position="1"/>
        <end position="47"/>
    </location>
</feature>
<comment type="function">
    <text evidence="1 6">Catalyzes the reversible cyclization of carbamoyl aspartate to dihydroorotate.</text>
</comment>
<evidence type="ECO:0000259" key="8">
    <source>
        <dbReference type="Pfam" id="PF12890"/>
    </source>
</evidence>
<reference evidence="10" key="1">
    <citation type="submission" date="2017-11" db="EMBL/GenBank/DDBJ databases">
        <title>Otitis media/interna in a cat caused by the recently described species Corynebacterium provencense.</title>
        <authorList>
            <person name="Kittl S."/>
            <person name="Brodard I."/>
            <person name="Rychener L."/>
            <person name="Jores J."/>
            <person name="Roosje P."/>
            <person name="Gobeli Brawand S."/>
        </authorList>
    </citation>
    <scope>NUCLEOTIDE SEQUENCE [LARGE SCALE GENOMIC DNA]</scope>
    <source>
        <strain evidence="10">17KM38</strain>
    </source>
</reference>
<name>A0A2Z3YR32_9CORY</name>
<dbReference type="Gene3D" id="3.20.20.140">
    <property type="entry name" value="Metal-dependent hydrolases"/>
    <property type="match status" value="1"/>
</dbReference>
<dbReference type="GO" id="GO:0004038">
    <property type="term" value="F:allantoinase activity"/>
    <property type="evidence" value="ECO:0007669"/>
    <property type="project" value="TreeGrafter"/>
</dbReference>
<feature type="domain" description="Dihydroorotase catalytic" evidence="8">
    <location>
        <begin position="98"/>
        <end position="286"/>
    </location>
</feature>
<dbReference type="PANTHER" id="PTHR43668:SF2">
    <property type="entry name" value="ALLANTOINASE"/>
    <property type="match status" value="1"/>
</dbReference>
<evidence type="ECO:0000313" key="9">
    <source>
        <dbReference type="EMBL" id="AWT26141.1"/>
    </source>
</evidence>
<feature type="binding site" evidence="6">
    <location>
        <position position="109"/>
    </location>
    <ligand>
        <name>Zn(2+)</name>
        <dbReference type="ChEBI" id="CHEBI:29105"/>
        <label>1</label>
    </ligand>
</feature>
<keyword evidence="3 6" id="KW-0479">Metal-binding</keyword>
<keyword evidence="6" id="KW-0862">Zinc</keyword>
<comment type="pathway">
    <text evidence="6">Pyrimidine metabolism; UMP biosynthesis via de novo pathway; (S)-dihydroorotate from bicarbonate: step 3/3.</text>
</comment>
<dbReference type="UniPathway" id="UPA00070">
    <property type="reaction ID" value="UER00117"/>
</dbReference>
<dbReference type="KEGG" id="cpre:Csp1_13490"/>
<sequence length="489" mass="52807">MSSRHPARHAGHSQRPQTNGDTTRRTTPAVRQESNVNDYPQTGLLHDPAPGELLLRGVLLYGEGEPADVLVRDGVIVAIEDAGSLTPDTDADILGLDGQVLLPGLVDMHVHLREPGREDTETIASGSAAAARGGFTAVFTMANTDPVTDSPAVAEMVWMKGQQTNLCDVHPVGSVTRGLQGRELTEFGMMAASGAKVRMFSDDGRCVADPQLMRRAVEYSGDLGVLIAEHCEEPRLTEGAVAHEGETAARLGLRGWPRVAEESVVARDALLARDYGGRVHICHASTEGTVELLRWARGQGIPLTAEVTPHHLLLTDEKLETYDGNYRVNPPLRETRDTLALRAALIDGTLDCVATDHAPHGSEEKCCEFDRARPGMLGLETSLALMAELFVTDAPEGQRPQDWRFIARVMSERPAEILRLPGHGRPLAVGEPANLCVVDTTRRWTAHGADLASKASNTPYEGTELPVKVSTTVLRGRVTCRDGEVVELP</sequence>
<feature type="binding site" evidence="6">
    <location>
        <position position="356"/>
    </location>
    <ligand>
        <name>Zn(2+)</name>
        <dbReference type="ChEBI" id="CHEBI:29105"/>
        <label>1</label>
    </ligand>
</feature>
<feature type="binding site" evidence="6">
    <location>
        <position position="143"/>
    </location>
    <ligand>
        <name>substrate</name>
    </ligand>
</feature>
<dbReference type="InterPro" id="IPR050138">
    <property type="entry name" value="DHOase/Allantoinase_Hydrolase"/>
</dbReference>
<dbReference type="InterPro" id="IPR002195">
    <property type="entry name" value="Dihydroorotase_CS"/>
</dbReference>
<dbReference type="NCBIfam" id="TIGR00857">
    <property type="entry name" value="pyrC_multi"/>
    <property type="match status" value="1"/>
</dbReference>
<evidence type="ECO:0000313" key="10">
    <source>
        <dbReference type="Proteomes" id="UP000247696"/>
    </source>
</evidence>
<dbReference type="EC" id="3.5.2.3" evidence="6"/>
<accession>A0A2Z3YR32</accession>
<dbReference type="STRING" id="1737425.GCA_900049755_02451"/>
<feature type="binding site" evidence="6">
    <location>
        <position position="111"/>
    </location>
    <ligand>
        <name>Zn(2+)</name>
        <dbReference type="ChEBI" id="CHEBI:29105"/>
        <label>1</label>
    </ligand>
</feature>
<dbReference type="SUPFAM" id="SSF51338">
    <property type="entry name" value="Composite domain of metallo-dependent hydrolases"/>
    <property type="match status" value="1"/>
</dbReference>
<feature type="binding site" evidence="6">
    <location>
        <position position="329"/>
    </location>
    <ligand>
        <name>substrate</name>
    </ligand>
</feature>
<dbReference type="GO" id="GO:0006145">
    <property type="term" value="P:purine nucleobase catabolic process"/>
    <property type="evidence" value="ECO:0007669"/>
    <property type="project" value="TreeGrafter"/>
</dbReference>
<evidence type="ECO:0000256" key="3">
    <source>
        <dbReference type="ARBA" id="ARBA00022723"/>
    </source>
</evidence>
<dbReference type="EMBL" id="CP024988">
    <property type="protein sequence ID" value="AWT26141.1"/>
    <property type="molecule type" value="Genomic_DNA"/>
</dbReference>
<dbReference type="InterPro" id="IPR004722">
    <property type="entry name" value="DHOase"/>
</dbReference>